<organism evidence="2 3">
    <name type="scientific">Protopolystoma xenopodis</name>
    <dbReference type="NCBI Taxonomy" id="117903"/>
    <lineage>
        <taxon>Eukaryota</taxon>
        <taxon>Metazoa</taxon>
        <taxon>Spiralia</taxon>
        <taxon>Lophotrochozoa</taxon>
        <taxon>Platyhelminthes</taxon>
        <taxon>Monogenea</taxon>
        <taxon>Polyopisthocotylea</taxon>
        <taxon>Polystomatidea</taxon>
        <taxon>Polystomatidae</taxon>
        <taxon>Protopolystoma</taxon>
    </lineage>
</organism>
<feature type="region of interest" description="Disordered" evidence="1">
    <location>
        <begin position="88"/>
        <end position="130"/>
    </location>
</feature>
<keyword evidence="3" id="KW-1185">Reference proteome</keyword>
<protein>
    <submittedName>
        <fullName evidence="2">Uncharacterized protein</fullName>
    </submittedName>
</protein>
<evidence type="ECO:0000313" key="2">
    <source>
        <dbReference type="EMBL" id="VEL24932.1"/>
    </source>
</evidence>
<name>A0A448X0R5_9PLAT</name>
<evidence type="ECO:0000256" key="1">
    <source>
        <dbReference type="SAM" id="MobiDB-lite"/>
    </source>
</evidence>
<dbReference type="EMBL" id="CAAALY010070676">
    <property type="protein sequence ID" value="VEL24932.1"/>
    <property type="molecule type" value="Genomic_DNA"/>
</dbReference>
<evidence type="ECO:0000313" key="3">
    <source>
        <dbReference type="Proteomes" id="UP000784294"/>
    </source>
</evidence>
<dbReference type="AlphaFoldDB" id="A0A448X0R5"/>
<accession>A0A448X0R5</accession>
<dbReference type="Proteomes" id="UP000784294">
    <property type="component" value="Unassembled WGS sequence"/>
</dbReference>
<sequence>MPTILDRLSRPTAVSTSSIPVFASVTASSQPIVRMASARPQRVLSRPTGGRPVSGRPSTVDREQVVKTRIVKSLDSKGDTLDAMRLTGSSASEAEASSTVEQVEAVPVQSKSTDHEAQWPPESQLKLTTSDRGELTAWERWILAKEKERRKLVARAQIERASIQNICKSDS</sequence>
<comment type="caution">
    <text evidence="2">The sequence shown here is derived from an EMBL/GenBank/DDBJ whole genome shotgun (WGS) entry which is preliminary data.</text>
</comment>
<gene>
    <name evidence="2" type="ORF">PXEA_LOCUS18372</name>
</gene>
<proteinExistence type="predicted"/>
<reference evidence="2" key="1">
    <citation type="submission" date="2018-11" db="EMBL/GenBank/DDBJ databases">
        <authorList>
            <consortium name="Pathogen Informatics"/>
        </authorList>
    </citation>
    <scope>NUCLEOTIDE SEQUENCE</scope>
</reference>
<feature type="region of interest" description="Disordered" evidence="1">
    <location>
        <begin position="36"/>
        <end position="62"/>
    </location>
</feature>
<feature type="compositionally biased region" description="Low complexity" evidence="1">
    <location>
        <begin position="89"/>
        <end position="106"/>
    </location>
</feature>